<gene>
    <name evidence="1" type="ORF">RINTU1_24490</name>
</gene>
<reference evidence="1 2" key="1">
    <citation type="submission" date="2020-06" db="EMBL/GenBank/DDBJ databases">
        <title>The genome sequence of Candidatus Regiella insecticola strain Tut.</title>
        <authorList>
            <person name="Nikoh N."/>
            <person name="Tsuchida T."/>
            <person name="Koga R."/>
            <person name="Oshima K."/>
            <person name="Hattori M."/>
            <person name="Fukatsu T."/>
        </authorList>
    </citation>
    <scope>NUCLEOTIDE SEQUENCE [LARGE SCALE GENOMIC DNA]</scope>
    <source>
        <strain evidence="1 2">Tut</strain>
    </source>
</reference>
<proteinExistence type="predicted"/>
<comment type="caution">
    <text evidence="1">The sequence shown here is derived from an EMBL/GenBank/DDBJ whole genome shotgun (WGS) entry which is preliminary data.</text>
</comment>
<dbReference type="EMBL" id="BLXO01000005">
    <property type="protein sequence ID" value="GFN46720.1"/>
    <property type="molecule type" value="Genomic_DNA"/>
</dbReference>
<protein>
    <submittedName>
        <fullName evidence="1">Uncharacterized protein</fullName>
    </submittedName>
</protein>
<evidence type="ECO:0000313" key="1">
    <source>
        <dbReference type="EMBL" id="GFN46720.1"/>
    </source>
</evidence>
<sequence>MKAAALLAASPRPHGMSTLIGSHALTAEGNFKDKGYNRLI</sequence>
<accession>A0A6L2ZQK6</accession>
<name>A0A6L2ZQK6_9ENTR</name>
<dbReference type="AlphaFoldDB" id="A0A6L2ZQK6"/>
<dbReference type="Proteomes" id="UP000504714">
    <property type="component" value="Unassembled WGS sequence"/>
</dbReference>
<organism evidence="1 2">
    <name type="scientific">Candidatus Regiella insecticola</name>
    <dbReference type="NCBI Taxonomy" id="138073"/>
    <lineage>
        <taxon>Bacteria</taxon>
        <taxon>Pseudomonadati</taxon>
        <taxon>Pseudomonadota</taxon>
        <taxon>Gammaproteobacteria</taxon>
        <taxon>Enterobacterales</taxon>
        <taxon>Enterobacteriaceae</taxon>
        <taxon>aphid secondary symbionts</taxon>
        <taxon>Candidatus Regiella</taxon>
    </lineage>
</organism>
<evidence type="ECO:0000313" key="2">
    <source>
        <dbReference type="Proteomes" id="UP000504714"/>
    </source>
</evidence>